<keyword evidence="2" id="KW-1185">Reference proteome</keyword>
<gene>
    <name evidence="1" type="ORF">ACFOOR_13350</name>
</gene>
<protein>
    <recommendedName>
        <fullName evidence="3">Polysaccharide deacetylase</fullName>
    </recommendedName>
</protein>
<dbReference type="Gene3D" id="3.20.20.370">
    <property type="entry name" value="Glycoside hydrolase/deacetylase"/>
    <property type="match status" value="1"/>
</dbReference>
<dbReference type="SUPFAM" id="SSF88713">
    <property type="entry name" value="Glycoside hydrolase/deacetylase"/>
    <property type="match status" value="1"/>
</dbReference>
<evidence type="ECO:0000313" key="2">
    <source>
        <dbReference type="Proteomes" id="UP001595379"/>
    </source>
</evidence>
<sequence>MRELPAALTFDLDPDIFDESISSSNARTRLSWRGISEGVPAIRAALDVFAPGIPVTWFVRVDNQIADIYGRPGHLLEQHRGLFEDLRARGDEIAWHPHLYRRKDEGWEQETDDAALLTAMQAAIADMRALGFEPRCGRIGEAYGSTGLMAAFDACGIPYDSTAMSGRKRIDGERSIDWLDTPRTAYRPSKSDHRVPGSPAHDVIEIPMSMLKVKADYDAEPFLRYLDLSYRTEAVACGMDSLVSEAPYLVAVTHPSALMPDFAPMGGHGLLSFDLENMTRTLRLLAETAAAKCRELTFTTLGALGDRIAEELGRDADAA</sequence>
<accession>A0ABV6ZZY3</accession>
<name>A0ABV6ZZY3_9PROT</name>
<dbReference type="EMBL" id="JBHRSV010000028">
    <property type="protein sequence ID" value="MFC2927096.1"/>
    <property type="molecule type" value="Genomic_DNA"/>
</dbReference>
<dbReference type="InterPro" id="IPR011330">
    <property type="entry name" value="Glyco_hydro/deAcase_b/a-brl"/>
</dbReference>
<proteinExistence type="predicted"/>
<dbReference type="RefSeq" id="WP_343163086.1">
    <property type="nucleotide sequence ID" value="NZ_JBHRSV010000028.1"/>
</dbReference>
<comment type="caution">
    <text evidence="1">The sequence shown here is derived from an EMBL/GenBank/DDBJ whole genome shotgun (WGS) entry which is preliminary data.</text>
</comment>
<dbReference type="Proteomes" id="UP001595379">
    <property type="component" value="Unassembled WGS sequence"/>
</dbReference>
<reference evidence="2" key="1">
    <citation type="journal article" date="2019" name="Int. J. Syst. Evol. Microbiol.">
        <title>The Global Catalogue of Microorganisms (GCM) 10K type strain sequencing project: providing services to taxonomists for standard genome sequencing and annotation.</title>
        <authorList>
            <consortium name="The Broad Institute Genomics Platform"/>
            <consortium name="The Broad Institute Genome Sequencing Center for Infectious Disease"/>
            <person name="Wu L."/>
            <person name="Ma J."/>
        </authorList>
    </citation>
    <scope>NUCLEOTIDE SEQUENCE [LARGE SCALE GENOMIC DNA]</scope>
    <source>
        <strain evidence="2">KCTC 52487</strain>
    </source>
</reference>
<organism evidence="1 2">
    <name type="scientific">Hyphobacterium vulgare</name>
    <dbReference type="NCBI Taxonomy" id="1736751"/>
    <lineage>
        <taxon>Bacteria</taxon>
        <taxon>Pseudomonadati</taxon>
        <taxon>Pseudomonadota</taxon>
        <taxon>Alphaproteobacteria</taxon>
        <taxon>Maricaulales</taxon>
        <taxon>Maricaulaceae</taxon>
        <taxon>Hyphobacterium</taxon>
    </lineage>
</organism>
<evidence type="ECO:0008006" key="3">
    <source>
        <dbReference type="Google" id="ProtNLM"/>
    </source>
</evidence>
<evidence type="ECO:0000313" key="1">
    <source>
        <dbReference type="EMBL" id="MFC2927096.1"/>
    </source>
</evidence>